<dbReference type="EMBL" id="MFKP01000006">
    <property type="protein sequence ID" value="OGG44540.1"/>
    <property type="molecule type" value="Genomic_DNA"/>
</dbReference>
<comment type="caution">
    <text evidence="1">The sequence shown here is derived from an EMBL/GenBank/DDBJ whole genome shotgun (WGS) entry which is preliminary data.</text>
</comment>
<gene>
    <name evidence="1" type="ORF">A2841_01150</name>
</gene>
<dbReference type="AlphaFoldDB" id="A0A1F6C5Z1"/>
<proteinExistence type="predicted"/>
<evidence type="ECO:0000313" key="1">
    <source>
        <dbReference type="EMBL" id="OGG44540.1"/>
    </source>
</evidence>
<dbReference type="Proteomes" id="UP000178249">
    <property type="component" value="Unassembled WGS sequence"/>
</dbReference>
<protein>
    <submittedName>
        <fullName evidence="1">Uncharacterized protein</fullName>
    </submittedName>
</protein>
<accession>A0A1F6C5Z1</accession>
<organism evidence="1 2">
    <name type="scientific">Candidatus Kaiserbacteria bacterium RIFCSPHIGHO2_01_FULL_48_10</name>
    <dbReference type="NCBI Taxonomy" id="1798476"/>
    <lineage>
        <taxon>Bacteria</taxon>
        <taxon>Candidatus Kaiseribacteriota</taxon>
    </lineage>
</organism>
<reference evidence="1 2" key="1">
    <citation type="journal article" date="2016" name="Nat. Commun.">
        <title>Thousands of microbial genomes shed light on interconnected biogeochemical processes in an aquifer system.</title>
        <authorList>
            <person name="Anantharaman K."/>
            <person name="Brown C.T."/>
            <person name="Hug L.A."/>
            <person name="Sharon I."/>
            <person name="Castelle C.J."/>
            <person name="Probst A.J."/>
            <person name="Thomas B.C."/>
            <person name="Singh A."/>
            <person name="Wilkins M.J."/>
            <person name="Karaoz U."/>
            <person name="Brodie E.L."/>
            <person name="Williams K.H."/>
            <person name="Hubbard S.S."/>
            <person name="Banfield J.F."/>
        </authorList>
    </citation>
    <scope>NUCLEOTIDE SEQUENCE [LARGE SCALE GENOMIC DNA]</scope>
</reference>
<evidence type="ECO:0000313" key="2">
    <source>
        <dbReference type="Proteomes" id="UP000178249"/>
    </source>
</evidence>
<name>A0A1F6C5Z1_9BACT</name>
<sequence>MSDDPQSVPDVPVDQALAQRVMELYQQVDQLLDDLRVPDEERKEVEQNLMEAIAADLLVRLGERLSDEDKQDLAALGGEGKEPDLNLVAGFFRDKFSQEELVQALAEATESVLKEFADAMR</sequence>